<reference evidence="2" key="1">
    <citation type="submission" date="2015-11" db="EMBL/GenBank/DDBJ databases">
        <authorList>
            <person name="Anvar S.Y."/>
        </authorList>
    </citation>
    <scope>NUCLEOTIDE SEQUENCE [LARGE SCALE GENOMIC DNA]</scope>
</reference>
<dbReference type="AlphaFoldDB" id="A0A0S4PSA0"/>
<dbReference type="PATRIC" id="fig|76936.10.peg.215"/>
<protein>
    <submittedName>
        <fullName evidence="1">Uncharacterized protein</fullName>
    </submittedName>
</protein>
<evidence type="ECO:0000313" key="1">
    <source>
        <dbReference type="EMBL" id="CUU39109.1"/>
    </source>
</evidence>
<dbReference type="KEGG" id="hty:BN2458_PEG0222"/>
<organism evidence="1 2">
    <name type="scientific">Helicobacter typhlonius</name>
    <dbReference type="NCBI Taxonomy" id="76936"/>
    <lineage>
        <taxon>Bacteria</taxon>
        <taxon>Pseudomonadati</taxon>
        <taxon>Campylobacterota</taxon>
        <taxon>Epsilonproteobacteria</taxon>
        <taxon>Campylobacterales</taxon>
        <taxon>Helicobacteraceae</taxon>
        <taxon>Helicobacter</taxon>
    </lineage>
</organism>
<sequence length="40" mass="4649">MIFVVGGTHHIKMPLVQRVRQDIEEISSKQRMRPLVLAAY</sequence>
<gene>
    <name evidence="1" type="ORF">BN2458_PEG0222</name>
</gene>
<name>A0A0S4PSA0_9HELI</name>
<proteinExistence type="predicted"/>
<dbReference type="Proteomes" id="UP000064525">
    <property type="component" value="Chromosome I"/>
</dbReference>
<accession>A0A0S4PSA0</accession>
<dbReference type="EMBL" id="LN907858">
    <property type="protein sequence ID" value="CUU39109.1"/>
    <property type="molecule type" value="Genomic_DNA"/>
</dbReference>
<evidence type="ECO:0000313" key="2">
    <source>
        <dbReference type="Proteomes" id="UP000064525"/>
    </source>
</evidence>